<keyword evidence="7" id="KW-1185">Reference proteome</keyword>
<sequence>MKEREQRTQGDIDREETGKEEEPVWEEPDFLDTDEDEADEAEERAYFERKARARQRLKKWIAVTAIAAMLGNVVAFWPMLYNMQAIQFLAISRKLSQDDSIARYKQSVVVVGTEDGKGTGFVISPDGYIVTNHHVIDGKQKAFVRFSEGASHEAEVVISEETLDLAVLKIVSPESELPALPLERESQWRPGNPVYVIGNPLFFNHIANQGTIVGEIPVQGLDVKAMALRAPIYKGNSGSPVINENGEVIGVVFATTQVELGGEKEKMGLAIPIRHLIPLLGSS</sequence>
<comment type="caution">
    <text evidence="6">The sequence shown here is derived from an EMBL/GenBank/DDBJ whole genome shotgun (WGS) entry which is preliminary data.</text>
</comment>
<evidence type="ECO:0000256" key="4">
    <source>
        <dbReference type="SAM" id="MobiDB-lite"/>
    </source>
</evidence>
<dbReference type="PRINTS" id="PR00834">
    <property type="entry name" value="PROTEASES2C"/>
</dbReference>
<proteinExistence type="predicted"/>
<dbReference type="AlphaFoldDB" id="A0A927CFF0"/>
<dbReference type="Gene3D" id="2.40.10.120">
    <property type="match status" value="1"/>
</dbReference>
<dbReference type="RefSeq" id="WP_190931280.1">
    <property type="nucleotide sequence ID" value="NZ_JACXJA010000045.1"/>
</dbReference>
<evidence type="ECO:0000256" key="1">
    <source>
        <dbReference type="ARBA" id="ARBA00022670"/>
    </source>
</evidence>
<dbReference type="Proteomes" id="UP000639396">
    <property type="component" value="Unassembled WGS sequence"/>
</dbReference>
<dbReference type="SUPFAM" id="SSF50494">
    <property type="entry name" value="Trypsin-like serine proteases"/>
    <property type="match status" value="1"/>
</dbReference>
<organism evidence="6 7">
    <name type="scientific">Paenibacillus oceani</name>
    <dbReference type="NCBI Taxonomy" id="2772510"/>
    <lineage>
        <taxon>Bacteria</taxon>
        <taxon>Bacillati</taxon>
        <taxon>Bacillota</taxon>
        <taxon>Bacilli</taxon>
        <taxon>Bacillales</taxon>
        <taxon>Paenibacillaceae</taxon>
        <taxon>Paenibacillus</taxon>
    </lineage>
</organism>
<dbReference type="PANTHER" id="PTHR43343">
    <property type="entry name" value="PEPTIDASE S12"/>
    <property type="match status" value="1"/>
</dbReference>
<keyword evidence="5" id="KW-1133">Transmembrane helix</keyword>
<evidence type="ECO:0000256" key="5">
    <source>
        <dbReference type="SAM" id="Phobius"/>
    </source>
</evidence>
<dbReference type="GO" id="GO:0004252">
    <property type="term" value="F:serine-type endopeptidase activity"/>
    <property type="evidence" value="ECO:0007669"/>
    <property type="project" value="InterPro"/>
</dbReference>
<gene>
    <name evidence="6" type="ORF">IDH45_27115</name>
</gene>
<feature type="compositionally biased region" description="Basic and acidic residues" evidence="4">
    <location>
        <begin position="1"/>
        <end position="22"/>
    </location>
</feature>
<accession>A0A927CFF0</accession>
<dbReference type="Pfam" id="PF13365">
    <property type="entry name" value="Trypsin_2"/>
    <property type="match status" value="1"/>
</dbReference>
<dbReference type="GO" id="GO:0006508">
    <property type="term" value="P:proteolysis"/>
    <property type="evidence" value="ECO:0007669"/>
    <property type="project" value="UniProtKB-KW"/>
</dbReference>
<feature type="region of interest" description="Disordered" evidence="4">
    <location>
        <begin position="1"/>
        <end position="40"/>
    </location>
</feature>
<evidence type="ECO:0000313" key="7">
    <source>
        <dbReference type="Proteomes" id="UP000639396"/>
    </source>
</evidence>
<evidence type="ECO:0000256" key="2">
    <source>
        <dbReference type="ARBA" id="ARBA00022801"/>
    </source>
</evidence>
<keyword evidence="1" id="KW-0645">Protease</keyword>
<feature type="compositionally biased region" description="Acidic residues" evidence="4">
    <location>
        <begin position="23"/>
        <end position="40"/>
    </location>
</feature>
<evidence type="ECO:0000256" key="3">
    <source>
        <dbReference type="ARBA" id="ARBA00022825"/>
    </source>
</evidence>
<dbReference type="EMBL" id="JACXJA010000045">
    <property type="protein sequence ID" value="MBD2865658.1"/>
    <property type="molecule type" value="Genomic_DNA"/>
</dbReference>
<name>A0A927CFF0_9BACL</name>
<evidence type="ECO:0000313" key="6">
    <source>
        <dbReference type="EMBL" id="MBD2865658.1"/>
    </source>
</evidence>
<keyword evidence="3" id="KW-0720">Serine protease</keyword>
<keyword evidence="5" id="KW-0812">Transmembrane</keyword>
<feature type="transmembrane region" description="Helical" evidence="5">
    <location>
        <begin position="60"/>
        <end position="80"/>
    </location>
</feature>
<keyword evidence="2" id="KW-0378">Hydrolase</keyword>
<reference evidence="6" key="1">
    <citation type="submission" date="2020-09" db="EMBL/GenBank/DDBJ databases">
        <title>A novel bacterium of genus Paenibacillus, isolated from South China Sea.</title>
        <authorList>
            <person name="Huang H."/>
            <person name="Mo K."/>
            <person name="Hu Y."/>
        </authorList>
    </citation>
    <scope>NUCLEOTIDE SEQUENCE</scope>
    <source>
        <strain evidence="6">IB182363</strain>
    </source>
</reference>
<protein>
    <submittedName>
        <fullName evidence="6">Trypsin-like peptidase domain-containing protein</fullName>
    </submittedName>
</protein>
<dbReference type="InterPro" id="IPR051201">
    <property type="entry name" value="Chloro_Bact_Ser_Proteases"/>
</dbReference>
<keyword evidence="5" id="KW-0472">Membrane</keyword>
<dbReference type="InterPro" id="IPR001940">
    <property type="entry name" value="Peptidase_S1C"/>
</dbReference>
<dbReference type="InterPro" id="IPR009003">
    <property type="entry name" value="Peptidase_S1_PA"/>
</dbReference>
<dbReference type="PANTHER" id="PTHR43343:SF3">
    <property type="entry name" value="PROTEASE DO-LIKE 8, CHLOROPLASTIC"/>
    <property type="match status" value="1"/>
</dbReference>